<dbReference type="NCBIfam" id="NF042935">
    <property type="entry name" value="SCO6880_fam"/>
    <property type="match status" value="1"/>
</dbReference>
<keyword evidence="2" id="KW-1185">Reference proteome</keyword>
<dbReference type="InterPro" id="IPR049978">
    <property type="entry name" value="SCO6880-like"/>
</dbReference>
<evidence type="ECO:0000313" key="2">
    <source>
        <dbReference type="Proteomes" id="UP000183053"/>
    </source>
</evidence>
<dbReference type="Proteomes" id="UP000183053">
    <property type="component" value="Unassembled WGS sequence"/>
</dbReference>
<proteinExistence type="predicted"/>
<organism evidence="1 2">
    <name type="scientific">Tsukamurella pulmonis</name>
    <dbReference type="NCBI Taxonomy" id="47312"/>
    <lineage>
        <taxon>Bacteria</taxon>
        <taxon>Bacillati</taxon>
        <taxon>Actinomycetota</taxon>
        <taxon>Actinomycetes</taxon>
        <taxon>Mycobacteriales</taxon>
        <taxon>Tsukamurellaceae</taxon>
        <taxon>Tsukamurella</taxon>
    </lineage>
</organism>
<gene>
    <name evidence="1" type="ORF">SAMN04489765_0091</name>
</gene>
<evidence type="ECO:0000313" key="1">
    <source>
        <dbReference type="EMBL" id="SDQ35650.1"/>
    </source>
</evidence>
<dbReference type="AlphaFoldDB" id="A0A1H1A7T8"/>
<dbReference type="STRING" id="47312.SAMN04489765_0091"/>
<dbReference type="OrthoDB" id="4505949at2"/>
<dbReference type="EMBL" id="FNLF01000002">
    <property type="protein sequence ID" value="SDQ35650.1"/>
    <property type="molecule type" value="Genomic_DNA"/>
</dbReference>
<sequence>MIPIVIFGIGFVVSFQGRTVWELILGGIGRARQVSEGEAMYRSGPFTSIPHGTPIPGLGVTSQVIDVHPTDGSEPFAMIQLRSRRLYTVVLRAWPQGREWDDEARKDMRVSRLGDTIAFLAQTADVVAIESVIETVPESGQMASATVRARLSPDAPDVVKQSMVEAVEEVPTAEVRGEARIAITFAADTSFRKRDPEAMGTDITRRLRRIMDYFETAGVPVRPMLEFELAATVRRSFSPGQELQIERGLATGEPMEIPWEDAGPVSASDQHGVYIHDGCQSVSWTLEKPPEATFDSQILSELLLPRADLPRKRVALIWEPYTPSEATTIVNRDDRDARQAMRQTIGAQISERAIVRNEQASAAKYEQARGAGMTRLSMIVTATVPVGGDIARTEAMVTNLTSAAALKMRSAKGQQGPAFLAGLGIGVLLPQESSTTDRLAA</sequence>
<protein>
    <submittedName>
        <fullName evidence="1">Uncharacterized protein</fullName>
    </submittedName>
</protein>
<reference evidence="2" key="1">
    <citation type="submission" date="2016-10" db="EMBL/GenBank/DDBJ databases">
        <authorList>
            <person name="Varghese N."/>
            <person name="Submissions S."/>
        </authorList>
    </citation>
    <scope>NUCLEOTIDE SEQUENCE [LARGE SCALE GENOMIC DNA]</scope>
    <source>
        <strain evidence="2">DSM 44142</strain>
    </source>
</reference>
<name>A0A1H1A7T8_9ACTN</name>
<accession>A0A1H1A7T8</accession>